<dbReference type="CDD" id="cd16964">
    <property type="entry name" value="YqgF"/>
    <property type="match status" value="1"/>
</dbReference>
<evidence type="ECO:0000313" key="8">
    <source>
        <dbReference type="Proteomes" id="UP000219327"/>
    </source>
</evidence>
<evidence type="ECO:0000313" key="7">
    <source>
        <dbReference type="EMBL" id="PDH42188.1"/>
    </source>
</evidence>
<organism evidence="7 8">
    <name type="scientific">OM182 bacterium MED-G24</name>
    <dbReference type="NCBI Taxonomy" id="1986255"/>
    <lineage>
        <taxon>Bacteria</taxon>
        <taxon>Pseudomonadati</taxon>
        <taxon>Pseudomonadota</taxon>
        <taxon>Gammaproteobacteria</taxon>
        <taxon>OMG group</taxon>
        <taxon>OM182 clade</taxon>
    </lineage>
</organism>
<comment type="function">
    <text evidence="5">Could be a nuclease involved in processing of the 5'-end of pre-16S rRNA.</text>
</comment>
<dbReference type="InterPro" id="IPR012337">
    <property type="entry name" value="RNaseH-like_sf"/>
</dbReference>
<dbReference type="HAMAP" id="MF_00651">
    <property type="entry name" value="Nuclease_YqgF"/>
    <property type="match status" value="1"/>
</dbReference>
<dbReference type="PANTHER" id="PTHR33317:SF4">
    <property type="entry name" value="POLYNUCLEOTIDYL TRANSFERASE, RIBONUCLEASE H-LIKE SUPERFAMILY PROTEIN"/>
    <property type="match status" value="1"/>
</dbReference>
<keyword evidence="4 5" id="KW-0378">Hydrolase</keyword>
<comment type="similarity">
    <text evidence="5">Belongs to the YqgF HJR family.</text>
</comment>
<evidence type="ECO:0000259" key="6">
    <source>
        <dbReference type="SMART" id="SM00732"/>
    </source>
</evidence>
<comment type="subcellular location">
    <subcellularLocation>
        <location evidence="5">Cytoplasm</location>
    </subcellularLocation>
</comment>
<dbReference type="GO" id="GO:0004518">
    <property type="term" value="F:nuclease activity"/>
    <property type="evidence" value="ECO:0007669"/>
    <property type="project" value="UniProtKB-KW"/>
</dbReference>
<reference evidence="7 8" key="1">
    <citation type="submission" date="2017-08" db="EMBL/GenBank/DDBJ databases">
        <title>Fine stratification of microbial communities through a metagenomic profile of the photic zone.</title>
        <authorList>
            <person name="Haro-Moreno J.M."/>
            <person name="Lopez-Perez M."/>
            <person name="De La Torre J."/>
            <person name="Picazo A."/>
            <person name="Camacho A."/>
            <person name="Rodriguez-Valera F."/>
        </authorList>
    </citation>
    <scope>NUCLEOTIDE SEQUENCE [LARGE SCALE GENOMIC DNA]</scope>
    <source>
        <strain evidence="7">MED-G24</strain>
    </source>
</reference>
<dbReference type="Proteomes" id="UP000219327">
    <property type="component" value="Unassembled WGS sequence"/>
</dbReference>
<dbReference type="PANTHER" id="PTHR33317">
    <property type="entry name" value="POLYNUCLEOTIDYL TRANSFERASE, RIBONUCLEASE H-LIKE SUPERFAMILY PROTEIN"/>
    <property type="match status" value="1"/>
</dbReference>
<dbReference type="AlphaFoldDB" id="A0A2A5X0R8"/>
<gene>
    <name evidence="7" type="ORF">CNE99_00270</name>
</gene>
<dbReference type="GO" id="GO:0005829">
    <property type="term" value="C:cytosol"/>
    <property type="evidence" value="ECO:0007669"/>
    <property type="project" value="TreeGrafter"/>
</dbReference>
<protein>
    <recommendedName>
        <fullName evidence="5">Putative pre-16S rRNA nuclease</fullName>
        <ecNumber evidence="5">3.1.-.-</ecNumber>
    </recommendedName>
</protein>
<feature type="domain" description="YqgF/RNase H-like" evidence="6">
    <location>
        <begin position="5"/>
        <end position="105"/>
    </location>
</feature>
<dbReference type="InterPro" id="IPR037027">
    <property type="entry name" value="YqgF/RNaseH-like_dom_sf"/>
</dbReference>
<dbReference type="EC" id="3.1.-.-" evidence="5"/>
<keyword evidence="2 5" id="KW-0690">Ribosome biogenesis</keyword>
<evidence type="ECO:0000256" key="1">
    <source>
        <dbReference type="ARBA" id="ARBA00022490"/>
    </source>
</evidence>
<accession>A0A2A5X0R8</accession>
<evidence type="ECO:0000256" key="5">
    <source>
        <dbReference type="HAMAP-Rule" id="MF_00651"/>
    </source>
</evidence>
<proteinExistence type="inferred from homology"/>
<evidence type="ECO:0000256" key="2">
    <source>
        <dbReference type="ARBA" id="ARBA00022517"/>
    </source>
</evidence>
<dbReference type="SUPFAM" id="SSF53098">
    <property type="entry name" value="Ribonuclease H-like"/>
    <property type="match status" value="1"/>
</dbReference>
<evidence type="ECO:0000256" key="3">
    <source>
        <dbReference type="ARBA" id="ARBA00022722"/>
    </source>
</evidence>
<keyword evidence="3 5" id="KW-0540">Nuclease</keyword>
<dbReference type="NCBIfam" id="TIGR00250">
    <property type="entry name" value="RNAse_H_YqgF"/>
    <property type="match status" value="1"/>
</dbReference>
<dbReference type="EMBL" id="NTKD01000001">
    <property type="protein sequence ID" value="PDH42188.1"/>
    <property type="molecule type" value="Genomic_DNA"/>
</dbReference>
<dbReference type="Gene3D" id="3.30.420.140">
    <property type="entry name" value="YqgF/RNase H-like domain"/>
    <property type="match status" value="1"/>
</dbReference>
<dbReference type="InterPro" id="IPR005227">
    <property type="entry name" value="YqgF"/>
</dbReference>
<dbReference type="SMART" id="SM00732">
    <property type="entry name" value="YqgFc"/>
    <property type="match status" value="1"/>
</dbReference>
<keyword evidence="1 5" id="KW-0963">Cytoplasm</keyword>
<dbReference type="InterPro" id="IPR006641">
    <property type="entry name" value="YqgF/RNaseH-like_dom"/>
</dbReference>
<name>A0A2A5X0R8_9GAMM</name>
<comment type="caution">
    <text evidence="7">The sequence shown here is derived from an EMBL/GenBank/DDBJ whole genome shotgun (WGS) entry which is preliminary data.</text>
</comment>
<dbReference type="GO" id="GO:0000967">
    <property type="term" value="P:rRNA 5'-end processing"/>
    <property type="evidence" value="ECO:0007669"/>
    <property type="project" value="UniProtKB-UniRule"/>
</dbReference>
<dbReference type="GO" id="GO:0016788">
    <property type="term" value="F:hydrolase activity, acting on ester bonds"/>
    <property type="evidence" value="ECO:0007669"/>
    <property type="project" value="UniProtKB-UniRule"/>
</dbReference>
<sequence length="136" mass="15082">MRPTLTVLGFDFGMSRIGVAVGQSITRTASPLAIVGARDGIPAWQDLDEFIKQWQPSHLIVGEPINMDGSDSQMARLARKFARRIEARWHIPSEMVDERLTSAEARSLSDEVRVDDVAAVLITETWLASHQAQNPT</sequence>
<dbReference type="Pfam" id="PF03652">
    <property type="entry name" value="RuvX"/>
    <property type="match status" value="1"/>
</dbReference>
<evidence type="ECO:0000256" key="4">
    <source>
        <dbReference type="ARBA" id="ARBA00022801"/>
    </source>
</evidence>